<protein>
    <submittedName>
        <fullName evidence="3">Gluconolactonase</fullName>
    </submittedName>
</protein>
<dbReference type="STRING" id="52442.SAMN05421880_1154"/>
<evidence type="ECO:0000313" key="4">
    <source>
        <dbReference type="Proteomes" id="UP000199561"/>
    </source>
</evidence>
<evidence type="ECO:0000313" key="3">
    <source>
        <dbReference type="EMBL" id="SFM38845.1"/>
    </source>
</evidence>
<accession>A0A1I4QGH4</accession>
<feature type="domain" description="SMP-30/Gluconolactonase/LRE-like region" evidence="2">
    <location>
        <begin position="15"/>
        <end position="253"/>
    </location>
</feature>
<evidence type="ECO:0000256" key="1">
    <source>
        <dbReference type="ARBA" id="ARBA00022801"/>
    </source>
</evidence>
<dbReference type="InterPro" id="IPR051262">
    <property type="entry name" value="SMP-30/CGR1_Lactonase"/>
</dbReference>
<evidence type="ECO:0000259" key="2">
    <source>
        <dbReference type="Pfam" id="PF08450"/>
    </source>
</evidence>
<dbReference type="InterPro" id="IPR013658">
    <property type="entry name" value="SGL"/>
</dbReference>
<keyword evidence="1" id="KW-0378">Hydrolase</keyword>
<dbReference type="InterPro" id="IPR011042">
    <property type="entry name" value="6-blade_b-propeller_TolB-like"/>
</dbReference>
<dbReference type="Gene3D" id="2.120.10.30">
    <property type="entry name" value="TolB, C-terminal domain"/>
    <property type="match status" value="1"/>
</dbReference>
<sequence>MMEHKTETLLTGLAFPEAPRWHGDRLWFTDQHARRVMTVKLDGQAECILETDDLPGGLAWLPDGTPLVVAMTERAVYRIGNQAWTRYADLSVLAPYHCNDMIATADGRVYVGNFGYDLHGGAPQTRTCLIAVEVNGSCRIAAEDLLFPNGCVITPDGTTLVVAETFASRLTAFTIGDDGLLYDARIWADLGRITPDGICLDAEGAIWVASPGTGEVIRVERGGKVLARIKPVGVPYACMLGGPKRRMLFITTSETDDPNKANILKSGRIEITETAISGRGLP</sequence>
<dbReference type="AlphaFoldDB" id="A0A1I4QGH4"/>
<dbReference type="SUPFAM" id="SSF63829">
    <property type="entry name" value="Calcium-dependent phosphotriesterase"/>
    <property type="match status" value="1"/>
</dbReference>
<gene>
    <name evidence="3" type="ORF">SAMN05421880_1154</name>
</gene>
<dbReference type="Proteomes" id="UP000199561">
    <property type="component" value="Unassembled WGS sequence"/>
</dbReference>
<dbReference type="RefSeq" id="WP_218143448.1">
    <property type="nucleotide sequence ID" value="NZ_FOUF01000015.1"/>
</dbReference>
<proteinExistence type="predicted"/>
<organism evidence="3 4">
    <name type="scientific">Nitrosomonas nitrosa</name>
    <dbReference type="NCBI Taxonomy" id="52442"/>
    <lineage>
        <taxon>Bacteria</taxon>
        <taxon>Pseudomonadati</taxon>
        <taxon>Pseudomonadota</taxon>
        <taxon>Betaproteobacteria</taxon>
        <taxon>Nitrosomonadales</taxon>
        <taxon>Nitrosomonadaceae</taxon>
        <taxon>Nitrosomonas</taxon>
    </lineage>
</organism>
<name>A0A1I4QGH4_9PROT</name>
<dbReference type="PANTHER" id="PTHR47572">
    <property type="entry name" value="LIPOPROTEIN-RELATED"/>
    <property type="match status" value="1"/>
</dbReference>
<dbReference type="EMBL" id="FOUF01000015">
    <property type="protein sequence ID" value="SFM38845.1"/>
    <property type="molecule type" value="Genomic_DNA"/>
</dbReference>
<dbReference type="PANTHER" id="PTHR47572:SF4">
    <property type="entry name" value="LACTONASE DRP35"/>
    <property type="match status" value="1"/>
</dbReference>
<reference evidence="3 4" key="1">
    <citation type="submission" date="2016-10" db="EMBL/GenBank/DDBJ databases">
        <authorList>
            <person name="de Groot N.N."/>
        </authorList>
    </citation>
    <scope>NUCLEOTIDE SEQUENCE [LARGE SCALE GENOMIC DNA]</scope>
    <source>
        <strain evidence="3 4">Nm146</strain>
    </source>
</reference>
<dbReference type="GO" id="GO:0016787">
    <property type="term" value="F:hydrolase activity"/>
    <property type="evidence" value="ECO:0007669"/>
    <property type="project" value="UniProtKB-KW"/>
</dbReference>
<dbReference type="Pfam" id="PF08450">
    <property type="entry name" value="SGL"/>
    <property type="match status" value="1"/>
</dbReference>
<keyword evidence="4" id="KW-1185">Reference proteome</keyword>